<dbReference type="Gene3D" id="1.25.40.80">
    <property type="match status" value="1"/>
</dbReference>
<accession>A0AAV8URA5</accession>
<dbReference type="GO" id="GO:0000719">
    <property type="term" value="P:photoreactive repair"/>
    <property type="evidence" value="ECO:0007669"/>
    <property type="project" value="TreeGrafter"/>
</dbReference>
<dbReference type="SUPFAM" id="SSF48173">
    <property type="entry name" value="Cryptochrome/photolyase FAD-binding domain"/>
    <property type="match status" value="1"/>
</dbReference>
<dbReference type="InterPro" id="IPR036134">
    <property type="entry name" value="Crypto/Photolyase_FAD-like_sf"/>
</dbReference>
<dbReference type="SUPFAM" id="SSF52425">
    <property type="entry name" value="Cryptochrome/photolyase, N-terminal domain"/>
    <property type="match status" value="1"/>
</dbReference>
<dbReference type="AlphaFoldDB" id="A0AAV8URA5"/>
<feature type="binding site" evidence="5">
    <location>
        <position position="336"/>
    </location>
    <ligand>
        <name>FAD</name>
        <dbReference type="ChEBI" id="CHEBI:57692"/>
    </ligand>
</feature>
<dbReference type="GO" id="GO:0071949">
    <property type="term" value="F:FAD binding"/>
    <property type="evidence" value="ECO:0007669"/>
    <property type="project" value="TreeGrafter"/>
</dbReference>
<dbReference type="PRINTS" id="PR00147">
    <property type="entry name" value="DNAPHOTLYASE"/>
</dbReference>
<proteinExistence type="inferred from homology"/>
<evidence type="ECO:0000256" key="4">
    <source>
        <dbReference type="ARBA" id="ARBA00022991"/>
    </source>
</evidence>
<dbReference type="InterPro" id="IPR014133">
    <property type="entry name" value="Cry_DASH"/>
</dbReference>
<keyword evidence="3 5" id="KW-0274">FAD</keyword>
<dbReference type="PROSITE" id="PS51645">
    <property type="entry name" value="PHR_CRY_ALPHA_BETA"/>
    <property type="match status" value="1"/>
</dbReference>
<dbReference type="PANTHER" id="PTHR11455">
    <property type="entry name" value="CRYPTOCHROME"/>
    <property type="match status" value="1"/>
</dbReference>
<dbReference type="GO" id="GO:0003677">
    <property type="term" value="F:DNA binding"/>
    <property type="evidence" value="ECO:0007669"/>
    <property type="project" value="TreeGrafter"/>
</dbReference>
<comment type="similarity">
    <text evidence="1 6">Belongs to the DNA photolyase class-1 family.</text>
</comment>
<dbReference type="InterPro" id="IPR005101">
    <property type="entry name" value="Cryptochr/Photolyase_FAD-bd"/>
</dbReference>
<gene>
    <name evidence="9" type="ORF">NDN08_001072</name>
</gene>
<evidence type="ECO:0000256" key="6">
    <source>
        <dbReference type="RuleBase" id="RU367151"/>
    </source>
</evidence>
<feature type="domain" description="Photolyase/cryptochrome alpha/beta" evidence="8">
    <location>
        <begin position="79"/>
        <end position="224"/>
    </location>
</feature>
<evidence type="ECO:0000313" key="10">
    <source>
        <dbReference type="Proteomes" id="UP001157974"/>
    </source>
</evidence>
<evidence type="ECO:0000256" key="5">
    <source>
        <dbReference type="PIRSR" id="PIRSR602081-1"/>
    </source>
</evidence>
<dbReference type="InterPro" id="IPR002081">
    <property type="entry name" value="Cryptochrome/DNA_photolyase_1"/>
</dbReference>
<feature type="binding site" evidence="5">
    <location>
        <begin position="349"/>
        <end position="353"/>
    </location>
    <ligand>
        <name>FAD</name>
        <dbReference type="ChEBI" id="CHEBI:57692"/>
    </ligand>
</feature>
<dbReference type="InterPro" id="IPR006050">
    <property type="entry name" value="DNA_photolyase_N"/>
</dbReference>
<name>A0AAV8URA5_9RHOD</name>
<dbReference type="NCBIfam" id="TIGR02765">
    <property type="entry name" value="crypto_DASH"/>
    <property type="match status" value="1"/>
</dbReference>
<feature type="region of interest" description="Disordered" evidence="7">
    <location>
        <begin position="664"/>
        <end position="757"/>
    </location>
</feature>
<evidence type="ECO:0000313" key="9">
    <source>
        <dbReference type="EMBL" id="KAJ8904554.1"/>
    </source>
</evidence>
<evidence type="ECO:0000259" key="8">
    <source>
        <dbReference type="PROSITE" id="PS51645"/>
    </source>
</evidence>
<dbReference type="InterPro" id="IPR036155">
    <property type="entry name" value="Crypto/Photolyase_N_sf"/>
</dbReference>
<comment type="cofactor">
    <cofactor evidence="5 6">
        <name>FAD</name>
        <dbReference type="ChEBI" id="CHEBI:57692"/>
    </cofactor>
    <text evidence="5 6">Binds 1 FAD per subunit.</text>
</comment>
<keyword evidence="2 5" id="KW-0285">Flavoprotein</keyword>
<feature type="binding site" evidence="5">
    <location>
        <begin position="502"/>
        <end position="504"/>
    </location>
    <ligand>
        <name>FAD</name>
        <dbReference type="ChEBI" id="CHEBI:57692"/>
    </ligand>
</feature>
<organism evidence="9 10">
    <name type="scientific">Rhodosorus marinus</name>
    <dbReference type="NCBI Taxonomy" id="101924"/>
    <lineage>
        <taxon>Eukaryota</taxon>
        <taxon>Rhodophyta</taxon>
        <taxon>Stylonematophyceae</taxon>
        <taxon>Stylonematales</taxon>
        <taxon>Stylonemataceae</taxon>
        <taxon>Rhodosorus</taxon>
    </lineage>
</organism>
<protein>
    <recommendedName>
        <fullName evidence="6">Cryptochrome DASH</fullName>
    </recommendedName>
</protein>
<dbReference type="Gene3D" id="1.10.579.10">
    <property type="entry name" value="DNA Cyclobutane Dipyrimidine Photolyase, subunit A, domain 3"/>
    <property type="match status" value="1"/>
</dbReference>
<dbReference type="Proteomes" id="UP001157974">
    <property type="component" value="Unassembled WGS sequence"/>
</dbReference>
<reference evidence="9 10" key="1">
    <citation type="journal article" date="2023" name="Nat. Commun.">
        <title>Origin of minicircular mitochondrial genomes in red algae.</title>
        <authorList>
            <person name="Lee Y."/>
            <person name="Cho C.H."/>
            <person name="Lee Y.M."/>
            <person name="Park S.I."/>
            <person name="Yang J.H."/>
            <person name="West J.A."/>
            <person name="Bhattacharya D."/>
            <person name="Yoon H.S."/>
        </authorList>
    </citation>
    <scope>NUCLEOTIDE SEQUENCE [LARGE SCALE GENOMIC DNA]</scope>
    <source>
        <strain evidence="9 10">CCMP1338</strain>
        <tissue evidence="9">Whole cell</tissue>
    </source>
</reference>
<comment type="caution">
    <text evidence="9">The sequence shown here is derived from an EMBL/GenBank/DDBJ whole genome shotgun (WGS) entry which is preliminary data.</text>
</comment>
<dbReference type="GO" id="GO:0003904">
    <property type="term" value="F:deoxyribodipyrimidine photo-lyase activity"/>
    <property type="evidence" value="ECO:0007669"/>
    <property type="project" value="TreeGrafter"/>
</dbReference>
<evidence type="ECO:0000256" key="3">
    <source>
        <dbReference type="ARBA" id="ARBA00022827"/>
    </source>
</evidence>
<keyword evidence="10" id="KW-1185">Reference proteome</keyword>
<evidence type="ECO:0000256" key="1">
    <source>
        <dbReference type="ARBA" id="ARBA00005862"/>
    </source>
</evidence>
<keyword evidence="4 6" id="KW-0157">Chromophore</keyword>
<evidence type="ECO:0000256" key="7">
    <source>
        <dbReference type="SAM" id="MobiDB-lite"/>
    </source>
</evidence>
<dbReference type="Gene3D" id="3.40.50.620">
    <property type="entry name" value="HUPs"/>
    <property type="match status" value="1"/>
</dbReference>
<dbReference type="InterPro" id="IPR014729">
    <property type="entry name" value="Rossmann-like_a/b/a_fold"/>
</dbReference>
<sequence>MGRGDLGFLGLNAPLVTPMGRGHGLCGSSRSDRGAITAPSMSYAKKNKKKKKLMKKGLIRKPEDTRLLDLPVPEALEGSIAIVWFRKDLRLRDNEALALANTADHVILLYVFDEREFGPDSLSSFGFEKTGPFQAAFLIESVKNLRRNCRMRGVELLIRTGKPEKIITDMCREYLSNGMDVNVLAQKEVTKEETTVEFLLQRSLKRISTEEARSKLHLLWGSTLHHIQDLPYTASNFFPISFTTFKQRVDRKKRKGIVRPEIEIPEFIKPPPEPELEPGDVPSLSQDLKVHGLMEPLELEQPFPMPQSCYDFRGGEDQALERIDDFIWKKDALYQYSELKNSMGTSDFSTKLSPYLALGCVSARTVWWEAMRYQEKHPRKVQQGTFNLEVNLQWRDFFRLTAVVYKNQLFARDGLGQRDKKGRLTSRTFAKRDPTEEQWDRIRKWMDGETGVPFIDAPMRELKYSGYMSNRCRQNCASYLVNDLGCPDWRIGAEYFQSKLVDHDVTSNWMGWQYISAVSNDPKHGRRYPVLKQALAYDPYGIFVRRWLPELALCPAPEIHAPFLFSEEEQEAYKMKVGETYPVPVVAPWKIPEEIDRPSEVPVEEEAEVRERKPKLQEEVEALVGDIDGSEDLEEDESERFFTADSDEHVDSEEDFLAELMALEEDGTEDMEDDDEELEEVEGLGDLEASAEEAEYEADEEVDVDLEEDDDELDFDDLEDNLLEDDEDDQSGKAVAADEESQEAVAEAGAKDVSKFW</sequence>
<feature type="compositionally biased region" description="Acidic residues" evidence="7">
    <location>
        <begin position="664"/>
        <end position="729"/>
    </location>
</feature>
<dbReference type="PANTHER" id="PTHR11455:SF22">
    <property type="entry name" value="CRYPTOCHROME DASH"/>
    <property type="match status" value="1"/>
</dbReference>
<evidence type="ECO:0000256" key="2">
    <source>
        <dbReference type="ARBA" id="ARBA00022630"/>
    </source>
</evidence>
<dbReference type="Pfam" id="PF00875">
    <property type="entry name" value="DNA_photolyase"/>
    <property type="match status" value="1"/>
</dbReference>
<comment type="function">
    <text evidence="6">May have a photoreceptor function.</text>
</comment>
<comment type="cofactor">
    <cofactor evidence="6">
        <name>(6R)-5,10-methylene-5,6,7,8-tetrahydrofolate</name>
        <dbReference type="ChEBI" id="CHEBI:15636"/>
    </cofactor>
    <text evidence="6">Binds 1 5,10-methenyltetrahydrofolate (MTHF) per subunit.</text>
</comment>
<dbReference type="Pfam" id="PF03441">
    <property type="entry name" value="FAD_binding_7"/>
    <property type="match status" value="1"/>
</dbReference>
<dbReference type="EMBL" id="JAMWBK010000005">
    <property type="protein sequence ID" value="KAJ8904554.1"/>
    <property type="molecule type" value="Genomic_DNA"/>
</dbReference>